<sequence>MLVFFAFVILLTLTVANDNKLTLFRLKKREDWFVDGINLFFQGILIPILQITVIYQLYQHLLPNFQSSLNLHPIVAFCFSFVFVDYLYYWNHRLFHTRWLWYVHQVHHTVTQMDVLGTSRNTLWTSFLIIYLWVHALFIYLLQDSSWYVAGVSLSSALDLWRHSVFTPKPTSLFYRCLSPWLILPQNHAWHHASSGTVGNYGANFKLWDKIHGTYFECDKAPDSLGVETKLSLTQKLFLPFNYSQGDLSL</sequence>
<comment type="subcellular location">
    <subcellularLocation>
        <location evidence="1">Membrane</location>
    </subcellularLocation>
</comment>
<organism evidence="7 8">
    <name type="scientific">Hassallia byssoidea VB512170</name>
    <dbReference type="NCBI Taxonomy" id="1304833"/>
    <lineage>
        <taxon>Bacteria</taxon>
        <taxon>Bacillati</taxon>
        <taxon>Cyanobacteriota</taxon>
        <taxon>Cyanophyceae</taxon>
        <taxon>Nostocales</taxon>
        <taxon>Tolypothrichaceae</taxon>
        <taxon>Hassallia</taxon>
    </lineage>
</organism>
<dbReference type="Proteomes" id="UP000031549">
    <property type="component" value="Unassembled WGS sequence"/>
</dbReference>
<name>A0A846HBB1_9CYAN</name>
<feature type="transmembrane region" description="Helical" evidence="5">
    <location>
        <begin position="123"/>
        <end position="142"/>
    </location>
</feature>
<evidence type="ECO:0000256" key="3">
    <source>
        <dbReference type="ARBA" id="ARBA00022989"/>
    </source>
</evidence>
<evidence type="ECO:0000313" key="7">
    <source>
        <dbReference type="EMBL" id="NEU74887.1"/>
    </source>
</evidence>
<feature type="transmembrane region" description="Helical" evidence="5">
    <location>
        <begin position="40"/>
        <end position="58"/>
    </location>
</feature>
<evidence type="ECO:0000256" key="5">
    <source>
        <dbReference type="SAM" id="Phobius"/>
    </source>
</evidence>
<protein>
    <submittedName>
        <fullName evidence="7">Sterol desaturase family protein</fullName>
    </submittedName>
</protein>
<evidence type="ECO:0000256" key="4">
    <source>
        <dbReference type="ARBA" id="ARBA00023136"/>
    </source>
</evidence>
<dbReference type="AlphaFoldDB" id="A0A846HBB1"/>
<dbReference type="PANTHER" id="PTHR11863">
    <property type="entry name" value="STEROL DESATURASE"/>
    <property type="match status" value="1"/>
</dbReference>
<evidence type="ECO:0000256" key="1">
    <source>
        <dbReference type="ARBA" id="ARBA00004370"/>
    </source>
</evidence>
<dbReference type="GO" id="GO:0016491">
    <property type="term" value="F:oxidoreductase activity"/>
    <property type="evidence" value="ECO:0007669"/>
    <property type="project" value="InterPro"/>
</dbReference>
<dbReference type="GO" id="GO:0008610">
    <property type="term" value="P:lipid biosynthetic process"/>
    <property type="evidence" value="ECO:0007669"/>
    <property type="project" value="InterPro"/>
</dbReference>
<comment type="caution">
    <text evidence="7">The sequence shown here is derived from an EMBL/GenBank/DDBJ whole genome shotgun (WGS) entry which is preliminary data.</text>
</comment>
<evidence type="ECO:0000256" key="2">
    <source>
        <dbReference type="ARBA" id="ARBA00022692"/>
    </source>
</evidence>
<keyword evidence="4 5" id="KW-0472">Membrane</keyword>
<reference evidence="7 8" key="1">
    <citation type="journal article" date="2015" name="Genome Announc.">
        <title>Draft Genome Sequence of Cyanobacterium Hassallia byssoidea Strain VB512170, Isolated from Monuments in India.</title>
        <authorList>
            <person name="Singh D."/>
            <person name="Chandrababunaidu M.M."/>
            <person name="Panda A."/>
            <person name="Sen D."/>
            <person name="Bhattacharyya S."/>
            <person name="Adhikary S.P."/>
            <person name="Tripathy S."/>
        </authorList>
    </citation>
    <scope>NUCLEOTIDE SEQUENCE [LARGE SCALE GENOMIC DNA]</scope>
    <source>
        <strain evidence="7 8">VB512170</strain>
    </source>
</reference>
<keyword evidence="3 5" id="KW-1133">Transmembrane helix</keyword>
<evidence type="ECO:0000313" key="8">
    <source>
        <dbReference type="Proteomes" id="UP000031549"/>
    </source>
</evidence>
<dbReference type="InterPro" id="IPR006694">
    <property type="entry name" value="Fatty_acid_hydroxylase"/>
</dbReference>
<keyword evidence="2 5" id="KW-0812">Transmembrane</keyword>
<dbReference type="Pfam" id="PF04116">
    <property type="entry name" value="FA_hydroxylase"/>
    <property type="match status" value="1"/>
</dbReference>
<dbReference type="GO" id="GO:0016020">
    <property type="term" value="C:membrane"/>
    <property type="evidence" value="ECO:0007669"/>
    <property type="project" value="UniProtKB-SubCell"/>
</dbReference>
<keyword evidence="8" id="KW-1185">Reference proteome</keyword>
<accession>A0A846HBB1</accession>
<gene>
    <name evidence="7" type="ORF">PI95_020595</name>
</gene>
<dbReference type="EMBL" id="JTCM02000052">
    <property type="protein sequence ID" value="NEU74887.1"/>
    <property type="molecule type" value="Genomic_DNA"/>
</dbReference>
<feature type="domain" description="Fatty acid hydroxylase" evidence="6">
    <location>
        <begin position="78"/>
        <end position="214"/>
    </location>
</feature>
<feature type="transmembrane region" description="Helical" evidence="5">
    <location>
        <begin position="70"/>
        <end position="90"/>
    </location>
</feature>
<dbReference type="RefSeq" id="WP_039752535.1">
    <property type="nucleotide sequence ID" value="NZ_JTCM02000052.1"/>
</dbReference>
<dbReference type="InterPro" id="IPR050307">
    <property type="entry name" value="Sterol_Desaturase_Related"/>
</dbReference>
<evidence type="ECO:0000259" key="6">
    <source>
        <dbReference type="Pfam" id="PF04116"/>
    </source>
</evidence>
<proteinExistence type="predicted"/>
<dbReference type="GO" id="GO:0005506">
    <property type="term" value="F:iron ion binding"/>
    <property type="evidence" value="ECO:0007669"/>
    <property type="project" value="InterPro"/>
</dbReference>